<sequence length="160" mass="18265">MNRQKSESDGGLTTTKERKRSEEQSGGGGGDKTPRERRQASHRQQHSECESAVEESEAEEDCTKALRSGSDIESAEEINLGVEEWERQQEDEEGELWEDAAGEKDQQQQKKKVKLARLMKIKPKIMSGRRKSKREEREKEKEESKKVNAKNTVLLHSSPV</sequence>
<evidence type="ECO:0000313" key="2">
    <source>
        <dbReference type="EMBL" id="ELR21691.1"/>
    </source>
</evidence>
<proteinExistence type="predicted"/>
<evidence type="ECO:0000313" key="3">
    <source>
        <dbReference type="Proteomes" id="UP000011083"/>
    </source>
</evidence>
<evidence type="ECO:0000256" key="1">
    <source>
        <dbReference type="SAM" id="MobiDB-lite"/>
    </source>
</evidence>
<dbReference type="GeneID" id="14922600"/>
<feature type="compositionally biased region" description="Basic and acidic residues" evidence="1">
    <location>
        <begin position="133"/>
        <end position="146"/>
    </location>
</feature>
<name>L8HBD0_ACACF</name>
<keyword evidence="3" id="KW-1185">Reference proteome</keyword>
<feature type="compositionally biased region" description="Polar residues" evidence="1">
    <location>
        <begin position="149"/>
        <end position="160"/>
    </location>
</feature>
<feature type="compositionally biased region" description="Basic residues" evidence="1">
    <location>
        <begin position="109"/>
        <end position="132"/>
    </location>
</feature>
<dbReference type="VEuPathDB" id="AmoebaDB:ACA1_231580"/>
<reference evidence="2 3" key="1">
    <citation type="journal article" date="2013" name="Genome Biol.">
        <title>Genome of Acanthamoeba castellanii highlights extensive lateral gene transfer and early evolution of tyrosine kinase signaling.</title>
        <authorList>
            <person name="Clarke M."/>
            <person name="Lohan A.J."/>
            <person name="Liu B."/>
            <person name="Lagkouvardos I."/>
            <person name="Roy S."/>
            <person name="Zafar N."/>
            <person name="Bertelli C."/>
            <person name="Schilde C."/>
            <person name="Kianianmomeni A."/>
            <person name="Burglin T.R."/>
            <person name="Frech C."/>
            <person name="Turcotte B."/>
            <person name="Kopec K.O."/>
            <person name="Synnott J.M."/>
            <person name="Choo C."/>
            <person name="Paponov I."/>
            <person name="Finkler A."/>
            <person name="Soon Heng Tan C."/>
            <person name="Hutchins A.P."/>
            <person name="Weinmeier T."/>
            <person name="Rattei T."/>
            <person name="Chu J.S."/>
            <person name="Gimenez G."/>
            <person name="Irimia M."/>
            <person name="Rigden D.J."/>
            <person name="Fitzpatrick D.A."/>
            <person name="Lorenzo-Morales J."/>
            <person name="Bateman A."/>
            <person name="Chiu C.H."/>
            <person name="Tang P."/>
            <person name="Hegemann P."/>
            <person name="Fromm H."/>
            <person name="Raoult D."/>
            <person name="Greub G."/>
            <person name="Miranda-Saavedra D."/>
            <person name="Chen N."/>
            <person name="Nash P."/>
            <person name="Ginger M.L."/>
            <person name="Horn M."/>
            <person name="Schaap P."/>
            <person name="Caler L."/>
            <person name="Loftus B."/>
        </authorList>
    </citation>
    <scope>NUCLEOTIDE SEQUENCE [LARGE SCALE GENOMIC DNA]</scope>
    <source>
        <strain evidence="2 3">Neff</strain>
    </source>
</reference>
<dbReference type="AlphaFoldDB" id="L8HBD0"/>
<dbReference type="KEGG" id="acan:ACA1_231580"/>
<dbReference type="EMBL" id="KB007901">
    <property type="protein sequence ID" value="ELR21691.1"/>
    <property type="molecule type" value="Genomic_DNA"/>
</dbReference>
<feature type="compositionally biased region" description="Basic and acidic residues" evidence="1">
    <location>
        <begin position="32"/>
        <end position="49"/>
    </location>
</feature>
<organism evidence="2 3">
    <name type="scientific">Acanthamoeba castellanii (strain ATCC 30010 / Neff)</name>
    <dbReference type="NCBI Taxonomy" id="1257118"/>
    <lineage>
        <taxon>Eukaryota</taxon>
        <taxon>Amoebozoa</taxon>
        <taxon>Discosea</taxon>
        <taxon>Longamoebia</taxon>
        <taxon>Centramoebida</taxon>
        <taxon>Acanthamoebidae</taxon>
        <taxon>Acanthamoeba</taxon>
    </lineage>
</organism>
<dbReference type="RefSeq" id="XP_004346636.1">
    <property type="nucleotide sequence ID" value="XM_004346586.1"/>
</dbReference>
<feature type="region of interest" description="Disordered" evidence="1">
    <location>
        <begin position="1"/>
        <end position="160"/>
    </location>
</feature>
<accession>L8HBD0</accession>
<gene>
    <name evidence="2" type="ORF">ACA1_231580</name>
</gene>
<dbReference type="Proteomes" id="UP000011083">
    <property type="component" value="Unassembled WGS sequence"/>
</dbReference>
<protein>
    <submittedName>
        <fullName evidence="2">Uncharacterized protein</fullName>
    </submittedName>
</protein>
<feature type="compositionally biased region" description="Acidic residues" evidence="1">
    <location>
        <begin position="89"/>
        <end position="100"/>
    </location>
</feature>
<feature type="compositionally biased region" description="Acidic residues" evidence="1">
    <location>
        <begin position="51"/>
        <end position="60"/>
    </location>
</feature>